<feature type="coiled-coil region" evidence="7">
    <location>
        <begin position="44"/>
        <end position="75"/>
    </location>
</feature>
<evidence type="ECO:0000256" key="4">
    <source>
        <dbReference type="ARBA" id="ARBA00022989"/>
    </source>
</evidence>
<keyword evidence="1 7" id="KW-1003">Cell membrane</keyword>
<dbReference type="PANTHER" id="PTHR37485">
    <property type="entry name" value="CELL DIVISION PROTEIN FTSB"/>
    <property type="match status" value="1"/>
</dbReference>
<feature type="topological domain" description="Cytoplasmic" evidence="7">
    <location>
        <begin position="1"/>
        <end position="4"/>
    </location>
</feature>
<comment type="function">
    <text evidence="7">Essential cell division protein. May link together the upstream cell division proteins, which are predominantly cytoplasmic, with the downstream cell division proteins, which are predominantly periplasmic.</text>
</comment>
<keyword evidence="2 7" id="KW-0132">Cell division</keyword>
<dbReference type="OrthoDB" id="7061211at2"/>
<evidence type="ECO:0000256" key="3">
    <source>
        <dbReference type="ARBA" id="ARBA00022692"/>
    </source>
</evidence>
<evidence type="ECO:0000256" key="1">
    <source>
        <dbReference type="ARBA" id="ARBA00022475"/>
    </source>
</evidence>
<dbReference type="InterPro" id="IPR023081">
    <property type="entry name" value="Cell_div_FtsB"/>
</dbReference>
<gene>
    <name evidence="7 8" type="primary">ftsB</name>
    <name evidence="8" type="ORF">E4680_01850</name>
</gene>
<dbReference type="Pfam" id="PF04977">
    <property type="entry name" value="DivIC"/>
    <property type="match status" value="1"/>
</dbReference>
<dbReference type="Proteomes" id="UP000297890">
    <property type="component" value="Unassembled WGS sequence"/>
</dbReference>
<evidence type="ECO:0000313" key="8">
    <source>
        <dbReference type="EMBL" id="TFZ83750.1"/>
    </source>
</evidence>
<dbReference type="RefSeq" id="WP_135280677.1">
    <property type="nucleotide sequence ID" value="NZ_SRIO01000002.1"/>
</dbReference>
<keyword evidence="7" id="KW-0997">Cell inner membrane</keyword>
<protein>
    <recommendedName>
        <fullName evidence="7">Cell division protein FtsB</fullName>
    </recommendedName>
</protein>
<keyword evidence="6 7" id="KW-0131">Cell cycle</keyword>
<sequence>MARRLGLFLIGLLVVLHYQIWIAPDGLRQWVRLGRMVSSQAADNEALAERNDVLAAEVRDLKQGLEAVEERARRELGMVGEGETFYQFVHKPDDKRPSRR</sequence>
<accession>A0A4Z0FCQ6</accession>
<dbReference type="GO" id="GO:0043093">
    <property type="term" value="P:FtsZ-dependent cytokinesis"/>
    <property type="evidence" value="ECO:0007669"/>
    <property type="project" value="UniProtKB-UniRule"/>
</dbReference>
<feature type="topological domain" description="Periplasmic" evidence="7">
    <location>
        <begin position="23"/>
        <end position="100"/>
    </location>
</feature>
<evidence type="ECO:0000256" key="5">
    <source>
        <dbReference type="ARBA" id="ARBA00023136"/>
    </source>
</evidence>
<evidence type="ECO:0000256" key="6">
    <source>
        <dbReference type="ARBA" id="ARBA00023306"/>
    </source>
</evidence>
<dbReference type="GO" id="GO:0030428">
    <property type="term" value="C:cell septum"/>
    <property type="evidence" value="ECO:0007669"/>
    <property type="project" value="TreeGrafter"/>
</dbReference>
<name>A0A4Z0FCQ6_9GAMM</name>
<comment type="subcellular location">
    <subcellularLocation>
        <location evidence="7">Cell inner membrane</location>
        <topology evidence="7">Single-pass type II membrane protein</topology>
    </subcellularLocation>
    <text evidence="7">Localizes to the division septum.</text>
</comment>
<keyword evidence="9" id="KW-1185">Reference proteome</keyword>
<dbReference type="AlphaFoldDB" id="A0A4Z0FCQ6"/>
<evidence type="ECO:0000256" key="7">
    <source>
        <dbReference type="HAMAP-Rule" id="MF_00599"/>
    </source>
</evidence>
<organism evidence="8 9">
    <name type="scientific">Candidatus Macondimonas diazotrophica</name>
    <dbReference type="NCBI Taxonomy" id="2305248"/>
    <lineage>
        <taxon>Bacteria</taxon>
        <taxon>Pseudomonadati</taxon>
        <taxon>Pseudomonadota</taxon>
        <taxon>Gammaproteobacteria</taxon>
        <taxon>Chromatiales</taxon>
        <taxon>Ectothiorhodospiraceae</taxon>
        <taxon>Candidatus Macondimonas</taxon>
    </lineage>
</organism>
<keyword evidence="5 7" id="KW-0472">Membrane</keyword>
<dbReference type="GO" id="GO:0005886">
    <property type="term" value="C:plasma membrane"/>
    <property type="evidence" value="ECO:0007669"/>
    <property type="project" value="UniProtKB-SubCell"/>
</dbReference>
<keyword evidence="7" id="KW-0175">Coiled coil</keyword>
<keyword evidence="3 7" id="KW-0812">Transmembrane</keyword>
<dbReference type="InterPro" id="IPR007060">
    <property type="entry name" value="FtsL/DivIC"/>
</dbReference>
<dbReference type="GO" id="GO:0032153">
    <property type="term" value="C:cell division site"/>
    <property type="evidence" value="ECO:0007669"/>
    <property type="project" value="UniProtKB-UniRule"/>
</dbReference>
<keyword evidence="4 7" id="KW-1133">Transmembrane helix</keyword>
<evidence type="ECO:0000256" key="2">
    <source>
        <dbReference type="ARBA" id="ARBA00022618"/>
    </source>
</evidence>
<proteinExistence type="inferred from homology"/>
<comment type="caution">
    <text evidence="8">The sequence shown here is derived from an EMBL/GenBank/DDBJ whole genome shotgun (WGS) entry which is preliminary data.</text>
</comment>
<comment type="subunit">
    <text evidence="7">Part of a complex composed of FtsB, FtsL and FtsQ.</text>
</comment>
<dbReference type="HAMAP" id="MF_00599">
    <property type="entry name" value="FtsB"/>
    <property type="match status" value="1"/>
</dbReference>
<comment type="similarity">
    <text evidence="7">Belongs to the FtsB family.</text>
</comment>
<evidence type="ECO:0000313" key="9">
    <source>
        <dbReference type="Proteomes" id="UP000297890"/>
    </source>
</evidence>
<dbReference type="EMBL" id="SRIO01000002">
    <property type="protein sequence ID" value="TFZ83750.1"/>
    <property type="molecule type" value="Genomic_DNA"/>
</dbReference>
<dbReference type="NCBIfam" id="NF002058">
    <property type="entry name" value="PRK00888.1"/>
    <property type="match status" value="1"/>
</dbReference>
<reference evidence="8 9" key="1">
    <citation type="journal article" date="2019" name="ISME J.">
        <title>Candidatus Macondimonas diazotrophica, a novel gammaproteobacterial genus dominating crude-oil-contaminated coastal sediments.</title>
        <authorList>
            <person name="Karthikeyan S."/>
            <person name="Konstantinidis K."/>
        </authorList>
    </citation>
    <scope>NUCLEOTIDE SEQUENCE [LARGE SCALE GENOMIC DNA]</scope>
    <source>
        <strain evidence="8 9">KTK01</strain>
    </source>
</reference>
<dbReference type="PANTHER" id="PTHR37485:SF1">
    <property type="entry name" value="CELL DIVISION PROTEIN FTSB"/>
    <property type="match status" value="1"/>
</dbReference>